<dbReference type="EMBL" id="LKAM01000006">
    <property type="protein sequence ID" value="KUM48154.1"/>
    <property type="molecule type" value="Genomic_DNA"/>
</dbReference>
<sequence>MNLLNGYSSLLNGATQYPNTMGGFIRWMIHLLLVWSSG</sequence>
<reference evidence="1" key="1">
    <citation type="journal article" date="2015" name="Genome Biol. Evol.">
        <title>Organellar Genomes of White Spruce (Picea glauca): Assembly and Annotation.</title>
        <authorList>
            <person name="Jackman S.D."/>
            <person name="Warren R.L."/>
            <person name="Gibb E.A."/>
            <person name="Vandervalk B.P."/>
            <person name="Mohamadi H."/>
            <person name="Chu J."/>
            <person name="Raymond A."/>
            <person name="Pleasance S."/>
            <person name="Coope R."/>
            <person name="Wildung M.R."/>
            <person name="Ritland C.E."/>
            <person name="Bousquet J."/>
            <person name="Jones S.J."/>
            <person name="Bohlmann J."/>
            <person name="Birol I."/>
        </authorList>
    </citation>
    <scope>NUCLEOTIDE SEQUENCE [LARGE SCALE GENOMIC DNA]</scope>
    <source>
        <tissue evidence="1">Flushing bud</tissue>
    </source>
</reference>
<organism evidence="1">
    <name type="scientific">Picea glauca</name>
    <name type="common">White spruce</name>
    <name type="synonym">Pinus glauca</name>
    <dbReference type="NCBI Taxonomy" id="3330"/>
    <lineage>
        <taxon>Eukaryota</taxon>
        <taxon>Viridiplantae</taxon>
        <taxon>Streptophyta</taxon>
        <taxon>Embryophyta</taxon>
        <taxon>Tracheophyta</taxon>
        <taxon>Spermatophyta</taxon>
        <taxon>Pinopsida</taxon>
        <taxon>Pinidae</taxon>
        <taxon>Conifers I</taxon>
        <taxon>Pinales</taxon>
        <taxon>Pinaceae</taxon>
        <taxon>Picea</taxon>
    </lineage>
</organism>
<dbReference type="AlphaFoldDB" id="A0A101LZB6"/>
<evidence type="ECO:0000313" key="1">
    <source>
        <dbReference type="EMBL" id="KUM48154.1"/>
    </source>
</evidence>
<gene>
    <name evidence="1" type="ORF">ABT39_MTgene5150</name>
</gene>
<proteinExistence type="predicted"/>
<comment type="caution">
    <text evidence="1">The sequence shown here is derived from an EMBL/GenBank/DDBJ whole genome shotgun (WGS) entry which is preliminary data.</text>
</comment>
<accession>A0A101LZB6</accession>
<geneLocation type="mitochondrion" evidence="1"/>
<protein>
    <submittedName>
        <fullName evidence="1">Uncharacterized protein</fullName>
    </submittedName>
</protein>
<name>A0A101LZB6_PICGL</name>
<keyword evidence="1" id="KW-0496">Mitochondrion</keyword>